<dbReference type="InterPro" id="IPR012902">
    <property type="entry name" value="N_methyl_site"/>
</dbReference>
<dbReference type="NCBIfam" id="TIGR02532">
    <property type="entry name" value="IV_pilin_GFxxxE"/>
    <property type="match status" value="1"/>
</dbReference>
<comment type="caution">
    <text evidence="6">The sequence shown here is derived from an EMBL/GenBank/DDBJ whole genome shotgun (WGS) entry which is preliminary data.</text>
</comment>
<dbReference type="Pfam" id="PF07963">
    <property type="entry name" value="N_methyl"/>
    <property type="match status" value="1"/>
</dbReference>
<name>A0A202BF82_CHRVL</name>
<comment type="similarity">
    <text evidence="1 4">Belongs to the N-Me-Phe pilin family.</text>
</comment>
<gene>
    <name evidence="6" type="ORF">CBW21_02840</name>
</gene>
<accession>A0A202BF82</accession>
<evidence type="ECO:0000256" key="1">
    <source>
        <dbReference type="ARBA" id="ARBA00005233"/>
    </source>
</evidence>
<keyword evidence="5" id="KW-1133">Transmembrane helix</keyword>
<feature type="transmembrane region" description="Helical" evidence="5">
    <location>
        <begin position="12"/>
        <end position="33"/>
    </location>
</feature>
<dbReference type="PROSITE" id="PS00409">
    <property type="entry name" value="PROKAR_NTER_METHYL"/>
    <property type="match status" value="1"/>
</dbReference>
<evidence type="ECO:0000256" key="4">
    <source>
        <dbReference type="RuleBase" id="RU000389"/>
    </source>
</evidence>
<dbReference type="SUPFAM" id="SSF54523">
    <property type="entry name" value="Pili subunits"/>
    <property type="match status" value="1"/>
</dbReference>
<dbReference type="OMA" id="CPANGAN"/>
<dbReference type="GO" id="GO:0009289">
    <property type="term" value="C:pilus"/>
    <property type="evidence" value="ECO:0007669"/>
    <property type="project" value="InterPro"/>
</dbReference>
<dbReference type="RefSeq" id="WP_011137755.1">
    <property type="nucleotide sequence ID" value="NZ_JABXOB010000001.1"/>
</dbReference>
<keyword evidence="4" id="KW-0281">Fimbrium</keyword>
<dbReference type="PANTHER" id="PTHR30093">
    <property type="entry name" value="GENERAL SECRETION PATHWAY PROTEIN G"/>
    <property type="match status" value="1"/>
</dbReference>
<dbReference type="GO" id="GO:0007155">
    <property type="term" value="P:cell adhesion"/>
    <property type="evidence" value="ECO:0007669"/>
    <property type="project" value="InterPro"/>
</dbReference>
<evidence type="ECO:0000256" key="3">
    <source>
        <dbReference type="ARBA" id="ARBA00023157"/>
    </source>
</evidence>
<dbReference type="AlphaFoldDB" id="A0A202BF82"/>
<dbReference type="Gene3D" id="3.30.700.10">
    <property type="entry name" value="Glycoprotein, Type 4 Pilin"/>
    <property type="match status" value="1"/>
</dbReference>
<keyword evidence="3" id="KW-1015">Disulfide bond</keyword>
<dbReference type="Pfam" id="PF00114">
    <property type="entry name" value="Pilin"/>
    <property type="match status" value="1"/>
</dbReference>
<dbReference type="PANTHER" id="PTHR30093:SF34">
    <property type="entry name" value="PREPILIN PEPTIDASE-DEPENDENT PROTEIN D"/>
    <property type="match status" value="1"/>
</dbReference>
<evidence type="ECO:0000313" key="7">
    <source>
        <dbReference type="Proteomes" id="UP000196342"/>
    </source>
</evidence>
<dbReference type="EMBL" id="NHOO01000002">
    <property type="protein sequence ID" value="OVE50204.1"/>
    <property type="molecule type" value="Genomic_DNA"/>
</dbReference>
<dbReference type="InterPro" id="IPR001082">
    <property type="entry name" value="Pilin"/>
</dbReference>
<dbReference type="InterPro" id="IPR045584">
    <property type="entry name" value="Pilin-like"/>
</dbReference>
<evidence type="ECO:0000256" key="2">
    <source>
        <dbReference type="ARBA" id="ARBA00022481"/>
    </source>
</evidence>
<keyword evidence="7" id="KW-1185">Reference proteome</keyword>
<proteinExistence type="inferred from homology"/>
<reference evidence="6 7" key="1">
    <citation type="submission" date="2017-05" db="EMBL/GenBank/DDBJ databases">
        <title>Chromobacterium violaceum GHPS1 isolated from Hydrocarbon polluted soil in French Guiana display an awesome secondary metabolite arsenal and a battery of drug and heavy-metal-resistance and detoxification of xenobiotics proteins.</title>
        <authorList>
            <person name="Belbahri L."/>
        </authorList>
    </citation>
    <scope>NUCLEOTIDE SEQUENCE [LARGE SCALE GENOMIC DNA]</scope>
    <source>
        <strain evidence="6 7">GHPS1</strain>
    </source>
</reference>
<keyword evidence="5" id="KW-0472">Membrane</keyword>
<organism evidence="6 7">
    <name type="scientific">Chromobacterium violaceum</name>
    <dbReference type="NCBI Taxonomy" id="536"/>
    <lineage>
        <taxon>Bacteria</taxon>
        <taxon>Pseudomonadati</taxon>
        <taxon>Pseudomonadota</taxon>
        <taxon>Betaproteobacteria</taxon>
        <taxon>Neisseriales</taxon>
        <taxon>Chromobacteriaceae</taxon>
        <taxon>Chromobacterium</taxon>
    </lineage>
</organism>
<evidence type="ECO:0000313" key="6">
    <source>
        <dbReference type="EMBL" id="OVE50204.1"/>
    </source>
</evidence>
<sequence>MKKQRKQQGFTLIELMIVVAIVGILAAIAIPAYQDYTKRARVSEGLALADAAKTAVTEYYATNNAWASGTAPFNTTYGLAASITGNSVSSINVLANGVVQIAYNSTVSNGALVDLVPTVSAGSVQWYCTYTGSGTTAIASASQLSANWVPSTCRQ</sequence>
<dbReference type="Proteomes" id="UP000196342">
    <property type="component" value="Unassembled WGS sequence"/>
</dbReference>
<protein>
    <submittedName>
        <fullName evidence="6">Prepilin-type cleavage/methylation domain-containing protein</fullName>
    </submittedName>
</protein>
<keyword evidence="2" id="KW-0488">Methylation</keyword>
<keyword evidence="5" id="KW-0812">Transmembrane</keyword>
<evidence type="ECO:0000256" key="5">
    <source>
        <dbReference type="SAM" id="Phobius"/>
    </source>
</evidence>